<dbReference type="EMBL" id="CM041545">
    <property type="protein sequence ID" value="KAI3362518.1"/>
    <property type="molecule type" value="Genomic_DNA"/>
</dbReference>
<evidence type="ECO:0000313" key="2">
    <source>
        <dbReference type="Proteomes" id="UP000831701"/>
    </source>
</evidence>
<keyword evidence="2" id="KW-1185">Reference proteome</keyword>
<accession>A0ACB8W4Z7</accession>
<gene>
    <name evidence="1" type="ORF">L3Q82_012804</name>
</gene>
<proteinExistence type="predicted"/>
<sequence>SQQQEDACLWCEAPERLTCRNLTYDLQIEEDNFLPGINMFKGALRLYCPLFGFSKCQLMLHILFGLIPSAMIRLPDSLTCRHMLGLSPAGTNSSEETSDGLTPLISLCTDPEKAPEDPTETVQDASSGAQIKTYEAVICPARCEAAGRPLPLSPRPPPAQMAPLSLQTPTDPHRPRDTQRHLDRLSHTMSPSCGAPPLLSLISNGFSLLLSSLSCSVCQMFSYSSASFSVNGTCNKCSLYVVLEEARLTDRVREAARHQSPQSDTREVSSTGEQSDASLAARAGDIESNLKLLAKDKRKYVVPEAQLMPSNKAIIGESVFLSWRRRERGGGETRRRGEEREEEEEEEEREEETGGRGGVERGGRERRKSRRRRERRKREEEERDEREEREEEEEEEEREEREEERRRRRERGERRGGEEEEREREERGGERREEERRREEEERRRERERERERERRERERRGGERERERGERGGGERGEERRRRRRKSFSLYRQKTDHEETMDTKAWMWDGERLGHSPVKSQTKCYTLWKKGTSLSAVSADALWVNLASPRRAGRELRHDYSRINGMLNALAEPTSQRPGDKRQPTDVPFGST</sequence>
<comment type="caution">
    <text evidence="1">The sequence shown here is derived from an EMBL/GenBank/DDBJ whole genome shotgun (WGS) entry which is preliminary data.</text>
</comment>
<protein>
    <submittedName>
        <fullName evidence="1">Uncharacterized protein</fullName>
    </submittedName>
</protein>
<reference evidence="1" key="1">
    <citation type="submission" date="2022-04" db="EMBL/GenBank/DDBJ databases">
        <title>Jade perch genome.</title>
        <authorList>
            <person name="Chao B."/>
        </authorList>
    </citation>
    <scope>NUCLEOTIDE SEQUENCE</scope>
    <source>
        <strain evidence="1">CB-2022</strain>
    </source>
</reference>
<organism evidence="1 2">
    <name type="scientific">Scortum barcoo</name>
    <name type="common">barcoo grunter</name>
    <dbReference type="NCBI Taxonomy" id="214431"/>
    <lineage>
        <taxon>Eukaryota</taxon>
        <taxon>Metazoa</taxon>
        <taxon>Chordata</taxon>
        <taxon>Craniata</taxon>
        <taxon>Vertebrata</taxon>
        <taxon>Euteleostomi</taxon>
        <taxon>Actinopterygii</taxon>
        <taxon>Neopterygii</taxon>
        <taxon>Teleostei</taxon>
        <taxon>Neoteleostei</taxon>
        <taxon>Acanthomorphata</taxon>
        <taxon>Eupercaria</taxon>
        <taxon>Centrarchiformes</taxon>
        <taxon>Terapontoidei</taxon>
        <taxon>Terapontidae</taxon>
        <taxon>Scortum</taxon>
    </lineage>
</organism>
<name>A0ACB8W4Z7_9TELE</name>
<evidence type="ECO:0000313" key="1">
    <source>
        <dbReference type="EMBL" id="KAI3362518.1"/>
    </source>
</evidence>
<dbReference type="Proteomes" id="UP000831701">
    <property type="component" value="Chromosome 15"/>
</dbReference>
<feature type="non-terminal residue" evidence="1">
    <location>
        <position position="1"/>
    </location>
</feature>